<gene>
    <name evidence="1" type="ORF">GPECTOR_8g98</name>
</gene>
<evidence type="ECO:0000313" key="1">
    <source>
        <dbReference type="EMBL" id="KXZ53108.1"/>
    </source>
</evidence>
<dbReference type="Proteomes" id="UP000075714">
    <property type="component" value="Unassembled WGS sequence"/>
</dbReference>
<sequence length="100" mass="11191">MPRFANVWVVESFVREEATVKLVNLFQVTVGSTKIEDARALNKKLRKMAMSGKTPPLLFLVPPDIYEDFKVVGVKGNSPPHARHKLAKGTHLYVMKGVCL</sequence>
<comment type="caution">
    <text evidence="1">The sequence shown here is derived from an EMBL/GenBank/DDBJ whole genome shotgun (WGS) entry which is preliminary data.</text>
</comment>
<organism evidence="1 2">
    <name type="scientific">Gonium pectorale</name>
    <name type="common">Green alga</name>
    <dbReference type="NCBI Taxonomy" id="33097"/>
    <lineage>
        <taxon>Eukaryota</taxon>
        <taxon>Viridiplantae</taxon>
        <taxon>Chlorophyta</taxon>
        <taxon>core chlorophytes</taxon>
        <taxon>Chlorophyceae</taxon>
        <taxon>CS clade</taxon>
        <taxon>Chlamydomonadales</taxon>
        <taxon>Volvocaceae</taxon>
        <taxon>Gonium</taxon>
    </lineage>
</organism>
<evidence type="ECO:0000313" key="2">
    <source>
        <dbReference type="Proteomes" id="UP000075714"/>
    </source>
</evidence>
<dbReference type="AlphaFoldDB" id="A0A150GTU5"/>
<reference evidence="2" key="1">
    <citation type="journal article" date="2016" name="Nat. Commun.">
        <title>The Gonium pectorale genome demonstrates co-option of cell cycle regulation during the evolution of multicellularity.</title>
        <authorList>
            <person name="Hanschen E.R."/>
            <person name="Marriage T.N."/>
            <person name="Ferris P.J."/>
            <person name="Hamaji T."/>
            <person name="Toyoda A."/>
            <person name="Fujiyama A."/>
            <person name="Neme R."/>
            <person name="Noguchi H."/>
            <person name="Minakuchi Y."/>
            <person name="Suzuki M."/>
            <person name="Kawai-Toyooka H."/>
            <person name="Smith D.R."/>
            <person name="Sparks H."/>
            <person name="Anderson J."/>
            <person name="Bakaric R."/>
            <person name="Luria V."/>
            <person name="Karger A."/>
            <person name="Kirschner M.W."/>
            <person name="Durand P.M."/>
            <person name="Michod R.E."/>
            <person name="Nozaki H."/>
            <person name="Olson B.J."/>
        </authorList>
    </citation>
    <scope>NUCLEOTIDE SEQUENCE [LARGE SCALE GENOMIC DNA]</scope>
    <source>
        <strain evidence="2">NIES-2863</strain>
    </source>
</reference>
<protein>
    <submittedName>
        <fullName evidence="1">Uncharacterized protein</fullName>
    </submittedName>
</protein>
<accession>A0A150GTU5</accession>
<name>A0A150GTU5_GONPE</name>
<dbReference type="EMBL" id="LSYV01000009">
    <property type="protein sequence ID" value="KXZ53108.1"/>
    <property type="molecule type" value="Genomic_DNA"/>
</dbReference>
<proteinExistence type="predicted"/>
<keyword evidence="2" id="KW-1185">Reference proteome</keyword>